<proteinExistence type="predicted"/>
<name>A0ABR4AH43_9LECA</name>
<dbReference type="Proteomes" id="UP001590951">
    <property type="component" value="Unassembled WGS sequence"/>
</dbReference>
<accession>A0ABR4AH43</accession>
<organism evidence="1 2">
    <name type="scientific">Lepraria finkii</name>
    <dbReference type="NCBI Taxonomy" id="1340010"/>
    <lineage>
        <taxon>Eukaryota</taxon>
        <taxon>Fungi</taxon>
        <taxon>Dikarya</taxon>
        <taxon>Ascomycota</taxon>
        <taxon>Pezizomycotina</taxon>
        <taxon>Lecanoromycetes</taxon>
        <taxon>OSLEUM clade</taxon>
        <taxon>Lecanoromycetidae</taxon>
        <taxon>Lecanorales</taxon>
        <taxon>Lecanorineae</taxon>
        <taxon>Stereocaulaceae</taxon>
        <taxon>Lepraria</taxon>
    </lineage>
</organism>
<keyword evidence="2" id="KW-1185">Reference proteome</keyword>
<protein>
    <submittedName>
        <fullName evidence="1">Uncharacterized protein</fullName>
    </submittedName>
</protein>
<evidence type="ECO:0000313" key="1">
    <source>
        <dbReference type="EMBL" id="KAL2045104.1"/>
    </source>
</evidence>
<dbReference type="EMBL" id="JBHFEH010000166">
    <property type="protein sequence ID" value="KAL2045104.1"/>
    <property type="molecule type" value="Genomic_DNA"/>
</dbReference>
<reference evidence="1 2" key="1">
    <citation type="submission" date="2024-09" db="EMBL/GenBank/DDBJ databases">
        <title>Rethinking Asexuality: The Enigmatic Case of Functional Sexual Genes in Lepraria (Stereocaulaceae).</title>
        <authorList>
            <person name="Doellman M."/>
            <person name="Sun Y."/>
            <person name="Barcenas-Pena A."/>
            <person name="Lumbsch H.T."/>
            <person name="Grewe F."/>
        </authorList>
    </citation>
    <scope>NUCLEOTIDE SEQUENCE [LARGE SCALE GENOMIC DNA]</scope>
    <source>
        <strain evidence="1 2">Grewe 0041</strain>
    </source>
</reference>
<sequence length="234" mass="26400">MEIQREHDATAPVQDILAQLEGNHKSVNSVLPTLGPIQYAFEERARIAKAFFDPPSTTTTEAILEWRISIAEDMVSLCSRQEGIFRKARQMRRIRPDDIEAGSNQTIIKTEPDSDSDSECSLPPSFPLRCKPYQCFYCLSKVGLPMEERRHNLGSKSSLQRHFDRWHPLFQPGRPCPFPHQDSARFTINSVMEFNVHAVKVHGICMLDKGRHALSGSLAVGIPDSSDERIIGNT</sequence>
<evidence type="ECO:0000313" key="2">
    <source>
        <dbReference type="Proteomes" id="UP001590951"/>
    </source>
</evidence>
<gene>
    <name evidence="1" type="ORF">ABVK25_012232</name>
</gene>
<comment type="caution">
    <text evidence="1">The sequence shown here is derived from an EMBL/GenBank/DDBJ whole genome shotgun (WGS) entry which is preliminary data.</text>
</comment>